<gene>
    <name evidence="11" type="ORF">GCM10023331_20570</name>
</gene>
<feature type="transmembrane region" description="Helical" evidence="9">
    <location>
        <begin position="250"/>
        <end position="267"/>
    </location>
</feature>
<dbReference type="Pfam" id="PF00854">
    <property type="entry name" value="PTR2"/>
    <property type="match status" value="2"/>
</dbReference>
<dbReference type="CDD" id="cd17346">
    <property type="entry name" value="MFS_DtpA_like"/>
    <property type="match status" value="1"/>
</dbReference>
<feature type="transmembrane region" description="Helical" evidence="9">
    <location>
        <begin position="359"/>
        <end position="382"/>
    </location>
</feature>
<dbReference type="InterPro" id="IPR050171">
    <property type="entry name" value="MFS_Transporters"/>
</dbReference>
<organism evidence="11 12">
    <name type="scientific">Algivirga pacifica</name>
    <dbReference type="NCBI Taxonomy" id="1162670"/>
    <lineage>
        <taxon>Bacteria</taxon>
        <taxon>Pseudomonadati</taxon>
        <taxon>Bacteroidota</taxon>
        <taxon>Cytophagia</taxon>
        <taxon>Cytophagales</taxon>
        <taxon>Flammeovirgaceae</taxon>
        <taxon>Algivirga</taxon>
    </lineage>
</organism>
<dbReference type="RefSeq" id="WP_345371517.1">
    <property type="nucleotide sequence ID" value="NZ_BAABJX010000032.1"/>
</dbReference>
<evidence type="ECO:0000256" key="3">
    <source>
        <dbReference type="ARBA" id="ARBA00022475"/>
    </source>
</evidence>
<dbReference type="SUPFAM" id="SSF103473">
    <property type="entry name" value="MFS general substrate transporter"/>
    <property type="match status" value="1"/>
</dbReference>
<sequence>MSQQTSKQGHPKGLYLLFTVEMWERFSYYGMRAIFILYMIKALQFSNEDASNIYGTYTSLVYLTPLLGGYISDRFWGNRRSIFVGGILMAIGQFVMFLSASMFDNNEALIGGISMPILLMYIALGFIIFGNGFFKPNISSMVGSLYPRGDNRLDSAFTIFYMGINLGAFFAPLVTGFVGDTGNPGDFRWGFLAASVGMILGTIIFEMQKEKHLVTPEGLPVGNKPIQQPKGVKGQGGDGDQLTRVDYDRIAVIFILSIFVIAFWSAFEQAGASLTVFADKYTNRNLMGWEVPASYFQSLNPAFIMLFAPLFDFIWTKLGDKQPSSPLKMSIGLALLGIGYWVIAQGVDNVSETQKASMFWLTAMYLLHTTGELALSPVGLSVVNKLSPAKFTSLMMGVWFLSTVAGNKLAGVFSAYLPTAESGPKSIMGIYEITDLNSFFMLFVFVSGGAAIILFLLHRVLEKMMHGIK</sequence>
<protein>
    <submittedName>
        <fullName evidence="11">Peptide MFS transporter</fullName>
    </submittedName>
</protein>
<evidence type="ECO:0000256" key="5">
    <source>
        <dbReference type="ARBA" id="ARBA00022856"/>
    </source>
</evidence>
<feature type="transmembrane region" description="Helical" evidence="9">
    <location>
        <begin position="51"/>
        <end position="70"/>
    </location>
</feature>
<dbReference type="EMBL" id="BAABJX010000032">
    <property type="protein sequence ID" value="GAA4835231.1"/>
    <property type="molecule type" value="Genomic_DNA"/>
</dbReference>
<feature type="transmembrane region" description="Helical" evidence="9">
    <location>
        <begin position="327"/>
        <end position="347"/>
    </location>
</feature>
<dbReference type="Gene3D" id="1.20.1250.20">
    <property type="entry name" value="MFS general substrate transporter like domains"/>
    <property type="match status" value="2"/>
</dbReference>
<keyword evidence="3" id="KW-1003">Cell membrane</keyword>
<evidence type="ECO:0000256" key="2">
    <source>
        <dbReference type="ARBA" id="ARBA00022448"/>
    </source>
</evidence>
<evidence type="ECO:0000256" key="7">
    <source>
        <dbReference type="ARBA" id="ARBA00023136"/>
    </source>
</evidence>
<feature type="transmembrane region" description="Helical" evidence="9">
    <location>
        <begin position="394"/>
        <end position="416"/>
    </location>
</feature>
<dbReference type="InterPro" id="IPR036259">
    <property type="entry name" value="MFS_trans_sf"/>
</dbReference>
<evidence type="ECO:0000256" key="4">
    <source>
        <dbReference type="ARBA" id="ARBA00022692"/>
    </source>
</evidence>
<feature type="transmembrane region" description="Helical" evidence="9">
    <location>
        <begin position="109"/>
        <end position="134"/>
    </location>
</feature>
<name>A0ABP9DDS2_9BACT</name>
<comment type="subcellular location">
    <subcellularLocation>
        <location evidence="1">Cell membrane</location>
        <topology evidence="1">Multi-pass membrane protein</topology>
    </subcellularLocation>
    <subcellularLocation>
        <location evidence="8">Membrane</location>
        <topology evidence="8">Multi-pass membrane protein</topology>
    </subcellularLocation>
</comment>
<evidence type="ECO:0000313" key="11">
    <source>
        <dbReference type="EMBL" id="GAA4835231.1"/>
    </source>
</evidence>
<keyword evidence="12" id="KW-1185">Reference proteome</keyword>
<evidence type="ECO:0000256" key="6">
    <source>
        <dbReference type="ARBA" id="ARBA00022989"/>
    </source>
</evidence>
<keyword evidence="5" id="KW-0571">Peptide transport</keyword>
<comment type="similarity">
    <text evidence="8">Belongs to the major facilitator superfamily. Proton-dependent oligopeptide transporter (POT/PTR) (TC 2.A.17) family.</text>
</comment>
<dbReference type="PROSITE" id="PS01023">
    <property type="entry name" value="PTR2_2"/>
    <property type="match status" value="1"/>
</dbReference>
<dbReference type="PROSITE" id="PS50850">
    <property type="entry name" value="MFS"/>
    <property type="match status" value="1"/>
</dbReference>
<keyword evidence="6 9" id="KW-1133">Transmembrane helix</keyword>
<dbReference type="PANTHER" id="PTHR23517">
    <property type="entry name" value="RESISTANCE PROTEIN MDTM, PUTATIVE-RELATED-RELATED"/>
    <property type="match status" value="1"/>
</dbReference>
<feature type="domain" description="Major facilitator superfamily (MFS) profile" evidence="10">
    <location>
        <begin position="1"/>
        <end position="461"/>
    </location>
</feature>
<dbReference type="InterPro" id="IPR020846">
    <property type="entry name" value="MFS_dom"/>
</dbReference>
<comment type="caution">
    <text evidence="11">The sequence shown here is derived from an EMBL/GenBank/DDBJ whole genome shotgun (WGS) entry which is preliminary data.</text>
</comment>
<dbReference type="PANTHER" id="PTHR23517:SF15">
    <property type="entry name" value="PROTON-DEPENDENT OLIGOPEPTIDE FAMILY TRANSPORT PROTEIN"/>
    <property type="match status" value="1"/>
</dbReference>
<feature type="transmembrane region" description="Helical" evidence="9">
    <location>
        <begin position="295"/>
        <end position="315"/>
    </location>
</feature>
<evidence type="ECO:0000259" key="10">
    <source>
        <dbReference type="PROSITE" id="PS50850"/>
    </source>
</evidence>
<evidence type="ECO:0000256" key="1">
    <source>
        <dbReference type="ARBA" id="ARBA00004651"/>
    </source>
</evidence>
<evidence type="ECO:0000313" key="12">
    <source>
        <dbReference type="Proteomes" id="UP001500298"/>
    </source>
</evidence>
<evidence type="ECO:0000256" key="8">
    <source>
        <dbReference type="RuleBase" id="RU003755"/>
    </source>
</evidence>
<feature type="transmembrane region" description="Helical" evidence="9">
    <location>
        <begin position="187"/>
        <end position="205"/>
    </location>
</feature>
<keyword evidence="4 8" id="KW-0812">Transmembrane</keyword>
<dbReference type="InterPro" id="IPR018456">
    <property type="entry name" value="PTR2_symporter_CS"/>
</dbReference>
<keyword evidence="2 8" id="KW-0813">Transport</keyword>
<evidence type="ECO:0000256" key="9">
    <source>
        <dbReference type="SAM" id="Phobius"/>
    </source>
</evidence>
<keyword evidence="5" id="KW-0653">Protein transport</keyword>
<keyword evidence="7 9" id="KW-0472">Membrane</keyword>
<dbReference type="InterPro" id="IPR000109">
    <property type="entry name" value="POT_fam"/>
</dbReference>
<proteinExistence type="inferred from homology"/>
<feature type="transmembrane region" description="Helical" evidence="9">
    <location>
        <begin position="436"/>
        <end position="457"/>
    </location>
</feature>
<dbReference type="Proteomes" id="UP001500298">
    <property type="component" value="Unassembled WGS sequence"/>
</dbReference>
<feature type="transmembrane region" description="Helical" evidence="9">
    <location>
        <begin position="155"/>
        <end position="175"/>
    </location>
</feature>
<accession>A0ABP9DDS2</accession>
<dbReference type="InterPro" id="IPR005279">
    <property type="entry name" value="Dipep/tripep_permease"/>
</dbReference>
<feature type="transmembrane region" description="Helical" evidence="9">
    <location>
        <begin position="82"/>
        <end position="103"/>
    </location>
</feature>
<dbReference type="NCBIfam" id="TIGR00924">
    <property type="entry name" value="yjdL_sub1_fam"/>
    <property type="match status" value="2"/>
</dbReference>
<reference evidence="12" key="1">
    <citation type="journal article" date="2019" name="Int. J. Syst. Evol. Microbiol.">
        <title>The Global Catalogue of Microorganisms (GCM) 10K type strain sequencing project: providing services to taxonomists for standard genome sequencing and annotation.</title>
        <authorList>
            <consortium name="The Broad Institute Genomics Platform"/>
            <consortium name="The Broad Institute Genome Sequencing Center for Infectious Disease"/>
            <person name="Wu L."/>
            <person name="Ma J."/>
        </authorList>
    </citation>
    <scope>NUCLEOTIDE SEQUENCE [LARGE SCALE GENOMIC DNA]</scope>
    <source>
        <strain evidence="12">JCM 18326</strain>
    </source>
</reference>